<keyword evidence="1" id="KW-0732">Signal</keyword>
<reference evidence="2" key="1">
    <citation type="journal article" date="2023" name="bioRxiv">
        <title>Scaffold-level genome assemblies of two parasitoid biocontrol wasps reveal the parthenogenesis mechanism and an associated novel virus.</title>
        <authorList>
            <person name="Inwood S."/>
            <person name="Skelly J."/>
            <person name="Guhlin J."/>
            <person name="Harrop T."/>
            <person name="Goldson S."/>
            <person name="Dearden P."/>
        </authorList>
    </citation>
    <scope>NUCLEOTIDE SEQUENCE</scope>
    <source>
        <strain evidence="2">Lincoln</strain>
        <tissue evidence="2">Whole body</tissue>
    </source>
</reference>
<feature type="signal peptide" evidence="1">
    <location>
        <begin position="1"/>
        <end position="18"/>
    </location>
</feature>
<reference evidence="2" key="2">
    <citation type="submission" date="2023-03" db="EMBL/GenBank/DDBJ databases">
        <authorList>
            <person name="Inwood S.N."/>
            <person name="Skelly J.G."/>
            <person name="Guhlin J."/>
            <person name="Harrop T.W.R."/>
            <person name="Goldson S.G."/>
            <person name="Dearden P.K."/>
        </authorList>
    </citation>
    <scope>NUCLEOTIDE SEQUENCE</scope>
    <source>
        <strain evidence="2">Lincoln</strain>
        <tissue evidence="2">Whole body</tissue>
    </source>
</reference>
<comment type="caution">
    <text evidence="2">The sequence shown here is derived from an EMBL/GenBank/DDBJ whole genome shotgun (WGS) entry which is preliminary data.</text>
</comment>
<dbReference type="Gene3D" id="3.15.10.50">
    <property type="match status" value="1"/>
</dbReference>
<evidence type="ECO:0000256" key="1">
    <source>
        <dbReference type="SAM" id="SignalP"/>
    </source>
</evidence>
<name>A0AA39KJ02_MICHY</name>
<gene>
    <name evidence="2" type="ORF">PV327_007023</name>
</gene>
<dbReference type="InterPro" id="IPR038602">
    <property type="entry name" value="Mite_allergen_7_sf"/>
</dbReference>
<accession>A0AA39KJ02</accession>
<dbReference type="InterPro" id="IPR020234">
    <property type="entry name" value="Mite_allergen_group-7"/>
</dbReference>
<dbReference type="Pfam" id="PF16984">
    <property type="entry name" value="Grp7_allergen"/>
    <property type="match status" value="1"/>
</dbReference>
<evidence type="ECO:0000313" key="2">
    <source>
        <dbReference type="EMBL" id="KAK0163328.1"/>
    </source>
</evidence>
<organism evidence="2 3">
    <name type="scientific">Microctonus hyperodae</name>
    <name type="common">Parasitoid wasp</name>
    <dbReference type="NCBI Taxonomy" id="165561"/>
    <lineage>
        <taxon>Eukaryota</taxon>
        <taxon>Metazoa</taxon>
        <taxon>Ecdysozoa</taxon>
        <taxon>Arthropoda</taxon>
        <taxon>Hexapoda</taxon>
        <taxon>Insecta</taxon>
        <taxon>Pterygota</taxon>
        <taxon>Neoptera</taxon>
        <taxon>Endopterygota</taxon>
        <taxon>Hymenoptera</taxon>
        <taxon>Apocrita</taxon>
        <taxon>Ichneumonoidea</taxon>
        <taxon>Braconidae</taxon>
        <taxon>Euphorinae</taxon>
        <taxon>Microctonus</taxon>
    </lineage>
</organism>
<proteinExistence type="predicted"/>
<feature type="chain" id="PRO_5041385425" evidence="1">
    <location>
        <begin position="19"/>
        <end position="243"/>
    </location>
</feature>
<keyword evidence="3" id="KW-1185">Reference proteome</keyword>
<dbReference type="AlphaFoldDB" id="A0AA39KJ02"/>
<dbReference type="Proteomes" id="UP001168972">
    <property type="component" value="Unassembled WGS sequence"/>
</dbReference>
<protein>
    <submittedName>
        <fullName evidence="2">Uncharacterized protein</fullName>
    </submittedName>
</protein>
<sequence>MFQRGLFIFFIVIVQVIADVPEIFNNELLVDVENITEVNLNSLFDQNIELIRNLIYEKNLDPLAMPDRILEILDTLPLATLHLRDGWVQQLASIKRTGDVIARYYEKNLTIEFDLGWEDIDVNYIYAFRALLYLREGNFHGYFNNVRISAMGNIDLETYNLQLKYFKIVDSGDFTFELSGNVADYLINAISRVVTTFAKERVLREIEYHFINSIQEKIDEINELLPEPVKEQAIKYLVEILKE</sequence>
<dbReference type="EMBL" id="JAQQBR010001833">
    <property type="protein sequence ID" value="KAK0163328.1"/>
    <property type="molecule type" value="Genomic_DNA"/>
</dbReference>
<evidence type="ECO:0000313" key="3">
    <source>
        <dbReference type="Proteomes" id="UP001168972"/>
    </source>
</evidence>